<evidence type="ECO:0000313" key="1">
    <source>
        <dbReference type="EMBL" id="KAH3883837.1"/>
    </source>
</evidence>
<gene>
    <name evidence="1" type="ORF">DPMN_007805</name>
</gene>
<protein>
    <submittedName>
        <fullName evidence="1">Uncharacterized protein</fullName>
    </submittedName>
</protein>
<organism evidence="1 2">
    <name type="scientific">Dreissena polymorpha</name>
    <name type="common">Zebra mussel</name>
    <name type="synonym">Mytilus polymorpha</name>
    <dbReference type="NCBI Taxonomy" id="45954"/>
    <lineage>
        <taxon>Eukaryota</taxon>
        <taxon>Metazoa</taxon>
        <taxon>Spiralia</taxon>
        <taxon>Lophotrochozoa</taxon>
        <taxon>Mollusca</taxon>
        <taxon>Bivalvia</taxon>
        <taxon>Autobranchia</taxon>
        <taxon>Heteroconchia</taxon>
        <taxon>Euheterodonta</taxon>
        <taxon>Imparidentia</taxon>
        <taxon>Neoheterodontei</taxon>
        <taxon>Myida</taxon>
        <taxon>Dreissenoidea</taxon>
        <taxon>Dreissenidae</taxon>
        <taxon>Dreissena</taxon>
    </lineage>
</organism>
<reference evidence="1" key="2">
    <citation type="submission" date="2020-11" db="EMBL/GenBank/DDBJ databases">
        <authorList>
            <person name="McCartney M.A."/>
            <person name="Auch B."/>
            <person name="Kono T."/>
            <person name="Mallez S."/>
            <person name="Becker A."/>
            <person name="Gohl D.M."/>
            <person name="Silverstein K.A.T."/>
            <person name="Koren S."/>
            <person name="Bechman K.B."/>
            <person name="Herman A."/>
            <person name="Abrahante J.E."/>
            <person name="Garbe J."/>
        </authorList>
    </citation>
    <scope>NUCLEOTIDE SEQUENCE</scope>
    <source>
        <strain evidence="1">Duluth1</strain>
        <tissue evidence="1">Whole animal</tissue>
    </source>
</reference>
<name>A0A9D4MTY2_DREPO</name>
<dbReference type="Proteomes" id="UP000828390">
    <property type="component" value="Unassembled WGS sequence"/>
</dbReference>
<proteinExistence type="predicted"/>
<dbReference type="AlphaFoldDB" id="A0A9D4MTY2"/>
<evidence type="ECO:0000313" key="2">
    <source>
        <dbReference type="Proteomes" id="UP000828390"/>
    </source>
</evidence>
<keyword evidence="2" id="KW-1185">Reference proteome</keyword>
<dbReference type="EMBL" id="JAIWYP010000001">
    <property type="protein sequence ID" value="KAH3883837.1"/>
    <property type="molecule type" value="Genomic_DNA"/>
</dbReference>
<accession>A0A9D4MTY2</accession>
<reference evidence="1" key="1">
    <citation type="journal article" date="2019" name="bioRxiv">
        <title>The Genome of the Zebra Mussel, Dreissena polymorpha: A Resource for Invasive Species Research.</title>
        <authorList>
            <person name="McCartney M.A."/>
            <person name="Auch B."/>
            <person name="Kono T."/>
            <person name="Mallez S."/>
            <person name="Zhang Y."/>
            <person name="Obille A."/>
            <person name="Becker A."/>
            <person name="Abrahante J.E."/>
            <person name="Garbe J."/>
            <person name="Badalamenti J.P."/>
            <person name="Herman A."/>
            <person name="Mangelson H."/>
            <person name="Liachko I."/>
            <person name="Sullivan S."/>
            <person name="Sone E.D."/>
            <person name="Koren S."/>
            <person name="Silverstein K.A.T."/>
            <person name="Beckman K.B."/>
            <person name="Gohl D.M."/>
        </authorList>
    </citation>
    <scope>NUCLEOTIDE SEQUENCE</scope>
    <source>
        <strain evidence="1">Duluth1</strain>
        <tissue evidence="1">Whole animal</tissue>
    </source>
</reference>
<comment type="caution">
    <text evidence="1">The sequence shown here is derived from an EMBL/GenBank/DDBJ whole genome shotgun (WGS) entry which is preliminary data.</text>
</comment>
<sequence>MTLGPVEVTKEAVVADIEDQVLLGLDVLAGGNGEQADIFLSKNVISLRGKEIPLVKEGKRLRKVTVAEDVTVPALSEVLVDVYVERHEADDYDQEANYVIEPAKGFSHTYPLIMAATLVNVNRALTCKVRVLNPFLSNVTLRHDADIGEAEKIEKCTGVIAAEENLEEEGNLAKIRRVQLNNVRAHSCSKALPVANENDVPPHLKTLFEQSTVNKTEEEKRVVAGLLVKFSDTFSKDE</sequence>